<protein>
    <recommendedName>
        <fullName evidence="9">60S ribosomal protein L37</fullName>
    </recommendedName>
</protein>
<dbReference type="Gene3D" id="2.20.25.30">
    <property type="match status" value="1"/>
</dbReference>
<keyword evidence="5" id="KW-0862">Zinc</keyword>
<evidence type="ECO:0000256" key="1">
    <source>
        <dbReference type="ARBA" id="ARBA00009805"/>
    </source>
</evidence>
<evidence type="ECO:0000313" key="11">
    <source>
        <dbReference type="Proteomes" id="UP000694425"/>
    </source>
</evidence>
<evidence type="ECO:0000256" key="9">
    <source>
        <dbReference type="ARBA" id="ARBA00035332"/>
    </source>
</evidence>
<evidence type="ECO:0000256" key="5">
    <source>
        <dbReference type="ARBA" id="ARBA00022833"/>
    </source>
</evidence>
<keyword evidence="3" id="KW-0699">rRNA-binding</keyword>
<dbReference type="GO" id="GO:0003735">
    <property type="term" value="F:structural constituent of ribosome"/>
    <property type="evidence" value="ECO:0007669"/>
    <property type="project" value="InterPro"/>
</dbReference>
<dbReference type="GeneTree" id="ENSGT00390000005254"/>
<keyword evidence="11" id="KW-1185">Reference proteome</keyword>
<dbReference type="Proteomes" id="UP000694425">
    <property type="component" value="Unplaced"/>
</dbReference>
<evidence type="ECO:0000256" key="6">
    <source>
        <dbReference type="ARBA" id="ARBA00022884"/>
    </source>
</evidence>
<dbReference type="GO" id="GO:0008270">
    <property type="term" value="F:zinc ion binding"/>
    <property type="evidence" value="ECO:0007669"/>
    <property type="project" value="UniProtKB-KW"/>
</dbReference>
<comment type="similarity">
    <text evidence="1">Belongs to the eukaryotic ribosomal protein eL37 family.</text>
</comment>
<keyword evidence="8" id="KW-0687">Ribonucleoprotein</keyword>
<dbReference type="PANTHER" id="PTHR10768:SF21">
    <property type="entry name" value="60S RIBOSOMAL PROTEIN L37"/>
    <property type="match status" value="1"/>
</dbReference>
<sequence length="75" mass="8491">MTKETSLFGKHCNKSYCGSKACHLQKSTCAKCGYPAKHKRKYNCGAKAKRRNTPGTGRMRHLKIVYLTKIRSLKS</sequence>
<organism evidence="10 11">
    <name type="scientific">Neovison vison</name>
    <name type="common">American mink</name>
    <name type="synonym">Mustela vison</name>
    <dbReference type="NCBI Taxonomy" id="452646"/>
    <lineage>
        <taxon>Eukaryota</taxon>
        <taxon>Metazoa</taxon>
        <taxon>Chordata</taxon>
        <taxon>Craniata</taxon>
        <taxon>Vertebrata</taxon>
        <taxon>Euteleostomi</taxon>
        <taxon>Mammalia</taxon>
        <taxon>Eutheria</taxon>
        <taxon>Laurasiatheria</taxon>
        <taxon>Carnivora</taxon>
        <taxon>Caniformia</taxon>
        <taxon>Musteloidea</taxon>
        <taxon>Mustelidae</taxon>
        <taxon>Mustelinae</taxon>
        <taxon>Neogale</taxon>
    </lineage>
</organism>
<dbReference type="SUPFAM" id="SSF57829">
    <property type="entry name" value="Zn-binding ribosomal proteins"/>
    <property type="match status" value="1"/>
</dbReference>
<evidence type="ECO:0000256" key="7">
    <source>
        <dbReference type="ARBA" id="ARBA00022980"/>
    </source>
</evidence>
<dbReference type="Pfam" id="PF01907">
    <property type="entry name" value="Ribosomal_L37e"/>
    <property type="match status" value="1"/>
</dbReference>
<keyword evidence="7" id="KW-0689">Ribosomal protein</keyword>
<evidence type="ECO:0000256" key="4">
    <source>
        <dbReference type="ARBA" id="ARBA00022771"/>
    </source>
</evidence>
<accession>A0A8C7BUE4</accession>
<dbReference type="PANTHER" id="PTHR10768">
    <property type="entry name" value="60S RIBOSOMAL PROTEIN L37"/>
    <property type="match status" value="1"/>
</dbReference>
<name>A0A8C7BUE4_NEOVI</name>
<keyword evidence="6" id="KW-0694">RNA-binding</keyword>
<dbReference type="GO" id="GO:0019843">
    <property type="term" value="F:rRNA binding"/>
    <property type="evidence" value="ECO:0007669"/>
    <property type="project" value="UniProtKB-KW"/>
</dbReference>
<evidence type="ECO:0000256" key="3">
    <source>
        <dbReference type="ARBA" id="ARBA00022730"/>
    </source>
</evidence>
<keyword evidence="2" id="KW-0479">Metal-binding</keyword>
<evidence type="ECO:0000313" key="10">
    <source>
        <dbReference type="Ensembl" id="ENSNVIP00000025665.1"/>
    </source>
</evidence>
<keyword evidence="4" id="KW-0863">Zinc-finger</keyword>
<dbReference type="InterPro" id="IPR011332">
    <property type="entry name" value="Ribosomal_zn-bd"/>
</dbReference>
<evidence type="ECO:0000256" key="8">
    <source>
        <dbReference type="ARBA" id="ARBA00023274"/>
    </source>
</evidence>
<reference evidence="10" key="2">
    <citation type="submission" date="2025-09" db="UniProtKB">
        <authorList>
            <consortium name="Ensembl"/>
        </authorList>
    </citation>
    <scope>IDENTIFICATION</scope>
</reference>
<evidence type="ECO:0000256" key="2">
    <source>
        <dbReference type="ARBA" id="ARBA00022723"/>
    </source>
</evidence>
<proteinExistence type="inferred from homology"/>
<reference evidence="10" key="1">
    <citation type="submission" date="2025-08" db="UniProtKB">
        <authorList>
            <consortium name="Ensembl"/>
        </authorList>
    </citation>
    <scope>IDENTIFICATION</scope>
</reference>
<dbReference type="InterPro" id="IPR011331">
    <property type="entry name" value="Ribosomal_eL37/eL43"/>
</dbReference>
<dbReference type="InterPro" id="IPR001569">
    <property type="entry name" value="Ribosomal_eL37"/>
</dbReference>
<dbReference type="GO" id="GO:0022625">
    <property type="term" value="C:cytosolic large ribosomal subunit"/>
    <property type="evidence" value="ECO:0007669"/>
    <property type="project" value="UniProtKB-ARBA"/>
</dbReference>
<dbReference type="GO" id="GO:0006412">
    <property type="term" value="P:translation"/>
    <property type="evidence" value="ECO:0007669"/>
    <property type="project" value="InterPro"/>
</dbReference>
<dbReference type="Ensembl" id="ENSNVIT00000029757.1">
    <property type="protein sequence ID" value="ENSNVIP00000025665.1"/>
    <property type="gene ID" value="ENSNVIG00000019853.1"/>
</dbReference>
<dbReference type="AlphaFoldDB" id="A0A8C7BUE4"/>